<dbReference type="AlphaFoldDB" id="A0A810N6N6"/>
<evidence type="ECO:0000313" key="2">
    <source>
        <dbReference type="Proteomes" id="UP000680866"/>
    </source>
</evidence>
<sequence>MTGTAPMPTRSREWTPVLDGLRADLLDCLQVNLAAVADRAAGPGAHLALGAPLRFVTTAGPLGLPVLTASVERRLDEAAGLLGLRVDRRWTGVSGADLRELARDHGPLYVVGDAFTMPWLPYAGHEHMEHSFLLADAGPQCVVADGYHNSTRWGDARPGVWRLPAADLDAAVPAATAMTLTVAAAPEVDRAAVLRENAADLAAAQTAVDDYLDRIRARAGEPAVAAQIVLDVWLLGRSRALHAAWLAATATHPPDAAATDPPGDRTGELAAHADSWLALAGQSYVAMRRAARGGAFPAAVLDRYAELLHTDVVLAGRLVAGAAAPPPSADGVVGPAAVDPARIRAVLAAEFGAVLGLEPEAVAGRPLRELPRYNSFRLVDVIERAEERLGVQLDPDDLTVTALRDLDSLCGVFGRARPVPEGVPRW</sequence>
<accession>A0A810N6N6</accession>
<organism evidence="1 2">
    <name type="scientific">Polymorphospora rubra</name>
    <dbReference type="NCBI Taxonomy" id="338584"/>
    <lineage>
        <taxon>Bacteria</taxon>
        <taxon>Bacillati</taxon>
        <taxon>Actinomycetota</taxon>
        <taxon>Actinomycetes</taxon>
        <taxon>Micromonosporales</taxon>
        <taxon>Micromonosporaceae</taxon>
        <taxon>Polymorphospora</taxon>
    </lineage>
</organism>
<dbReference type="RefSeq" id="WP_246567468.1">
    <property type="nucleotide sequence ID" value="NZ_AP023359.1"/>
</dbReference>
<name>A0A810N6N6_9ACTN</name>
<proteinExistence type="predicted"/>
<keyword evidence="2" id="KW-1185">Reference proteome</keyword>
<dbReference type="Proteomes" id="UP000680866">
    <property type="component" value="Chromosome"/>
</dbReference>
<gene>
    <name evidence="1" type="ORF">Prubr_44590</name>
</gene>
<protein>
    <submittedName>
        <fullName evidence="1">Uncharacterized protein</fullName>
    </submittedName>
</protein>
<dbReference type="EMBL" id="AP023359">
    <property type="protein sequence ID" value="BCJ67438.1"/>
    <property type="molecule type" value="Genomic_DNA"/>
</dbReference>
<dbReference type="KEGG" id="pry:Prubr_44590"/>
<evidence type="ECO:0000313" key="1">
    <source>
        <dbReference type="EMBL" id="BCJ67438.1"/>
    </source>
</evidence>
<reference evidence="1" key="1">
    <citation type="submission" date="2020-08" db="EMBL/GenBank/DDBJ databases">
        <title>Whole genome shotgun sequence of Polymorphospora rubra NBRC 101157.</title>
        <authorList>
            <person name="Komaki H."/>
            <person name="Tamura T."/>
        </authorList>
    </citation>
    <scope>NUCLEOTIDE SEQUENCE</scope>
    <source>
        <strain evidence="1">NBRC 101157</strain>
    </source>
</reference>